<dbReference type="OrthoDB" id="69609at2759"/>
<sequence>MFAHRVRLPGPSSMVVPPAARPRSASVELRDRDQYPALRGTSASLYSRLPSLEEDEVMQISYVAEEDDGVPYVDRTSISTTVLSWEDVEGGDVEIVNAHDAYSPLSRLSDIYKLQHALTLHKPTTGRYQRSYSCSTLQDTLRKVAQEFLQAWRLRARASAMAPVELQLIEWAHVIFSYEAQIYDDRCLRTSDTARVRTELQHVSKRVDALLAKLQHVHTPDRVAKHQVHSVGSHLLDRIQKILADVAGTHHCHRSGRVDYMQL</sequence>
<evidence type="ECO:0000313" key="3">
    <source>
        <dbReference type="Proteomes" id="UP000243579"/>
    </source>
</evidence>
<feature type="region of interest" description="Disordered" evidence="1">
    <location>
        <begin position="1"/>
        <end position="27"/>
    </location>
</feature>
<evidence type="ECO:0000256" key="1">
    <source>
        <dbReference type="SAM" id="MobiDB-lite"/>
    </source>
</evidence>
<keyword evidence="3" id="KW-1185">Reference proteome</keyword>
<proteinExistence type="predicted"/>
<gene>
    <name evidence="2" type="ORF">ACHHYP_08179</name>
</gene>
<evidence type="ECO:0000313" key="2">
    <source>
        <dbReference type="EMBL" id="OQR87678.1"/>
    </source>
</evidence>
<organism evidence="2 3">
    <name type="scientific">Achlya hypogyna</name>
    <name type="common">Oomycete</name>
    <name type="synonym">Protoachlya hypogyna</name>
    <dbReference type="NCBI Taxonomy" id="1202772"/>
    <lineage>
        <taxon>Eukaryota</taxon>
        <taxon>Sar</taxon>
        <taxon>Stramenopiles</taxon>
        <taxon>Oomycota</taxon>
        <taxon>Saprolegniomycetes</taxon>
        <taxon>Saprolegniales</taxon>
        <taxon>Achlyaceae</taxon>
        <taxon>Achlya</taxon>
    </lineage>
</organism>
<dbReference type="EMBL" id="JNBR01001427">
    <property type="protein sequence ID" value="OQR87678.1"/>
    <property type="molecule type" value="Genomic_DNA"/>
</dbReference>
<accession>A0A1V9YPH4</accession>
<name>A0A1V9YPH4_ACHHY</name>
<protein>
    <submittedName>
        <fullName evidence="2">Uncharacterized protein</fullName>
    </submittedName>
</protein>
<comment type="caution">
    <text evidence="2">The sequence shown here is derived from an EMBL/GenBank/DDBJ whole genome shotgun (WGS) entry which is preliminary data.</text>
</comment>
<dbReference type="Proteomes" id="UP000243579">
    <property type="component" value="Unassembled WGS sequence"/>
</dbReference>
<dbReference type="AlphaFoldDB" id="A0A1V9YPH4"/>
<reference evidence="2 3" key="1">
    <citation type="journal article" date="2014" name="Genome Biol. Evol.">
        <title>The secreted proteins of Achlya hypogyna and Thraustotheca clavata identify the ancestral oomycete secretome and reveal gene acquisitions by horizontal gene transfer.</title>
        <authorList>
            <person name="Misner I."/>
            <person name="Blouin N."/>
            <person name="Leonard G."/>
            <person name="Richards T.A."/>
            <person name="Lane C.E."/>
        </authorList>
    </citation>
    <scope>NUCLEOTIDE SEQUENCE [LARGE SCALE GENOMIC DNA]</scope>
    <source>
        <strain evidence="2 3">ATCC 48635</strain>
    </source>
</reference>